<evidence type="ECO:0000256" key="3">
    <source>
        <dbReference type="ARBA" id="ARBA00022448"/>
    </source>
</evidence>
<evidence type="ECO:0000256" key="9">
    <source>
        <dbReference type="RuleBase" id="RU365087"/>
    </source>
</evidence>
<dbReference type="PRINTS" id="PR01651">
    <property type="entry name" value="SECGEXPORT"/>
</dbReference>
<dbReference type="Pfam" id="PF03840">
    <property type="entry name" value="SecG"/>
    <property type="match status" value="1"/>
</dbReference>
<dbReference type="EMBL" id="LBYQ01000011">
    <property type="protein sequence ID" value="KKR54893.1"/>
    <property type="molecule type" value="Genomic_DNA"/>
</dbReference>
<evidence type="ECO:0000256" key="5">
    <source>
        <dbReference type="ARBA" id="ARBA00022927"/>
    </source>
</evidence>
<sequence>MKIALLILQIIVSASLIILILMQASGSGIGTVFGGSESVYRSKRGVEKLFVYLTVFLAAVFFILSVIQVII</sequence>
<comment type="similarity">
    <text evidence="2 9">Belongs to the SecG family.</text>
</comment>
<keyword evidence="3 9" id="KW-0813">Transport</keyword>
<dbReference type="GO" id="GO:0009306">
    <property type="term" value="P:protein secretion"/>
    <property type="evidence" value="ECO:0007669"/>
    <property type="project" value="UniProtKB-UniRule"/>
</dbReference>
<dbReference type="AlphaFoldDB" id="A0A0G0RQV6"/>
<reference evidence="10 11" key="1">
    <citation type="journal article" date="2015" name="Nature">
        <title>rRNA introns, odd ribosomes, and small enigmatic genomes across a large radiation of phyla.</title>
        <authorList>
            <person name="Brown C.T."/>
            <person name="Hug L.A."/>
            <person name="Thomas B.C."/>
            <person name="Sharon I."/>
            <person name="Castelle C.J."/>
            <person name="Singh A."/>
            <person name="Wilkins M.J."/>
            <person name="Williams K.H."/>
            <person name="Banfield J.F."/>
        </authorList>
    </citation>
    <scope>NUCLEOTIDE SEQUENCE [LARGE SCALE GENOMIC DNA]</scope>
</reference>
<comment type="subcellular location">
    <subcellularLocation>
        <location evidence="9">Cell membrane</location>
        <topology evidence="9">Multi-pass membrane protein</topology>
    </subcellularLocation>
    <subcellularLocation>
        <location evidence="1">Membrane</location>
        <topology evidence="1">Multi-pass membrane protein</topology>
    </subcellularLocation>
</comment>
<organism evidence="10 11">
    <name type="scientific">Candidatus Curtissbacteria bacterium GW2011_GWA1_40_24</name>
    <dbReference type="NCBI Taxonomy" id="1618406"/>
    <lineage>
        <taxon>Bacteria</taxon>
        <taxon>Candidatus Curtissiibacteriota</taxon>
    </lineage>
</organism>
<keyword evidence="9" id="KW-1003">Cell membrane</keyword>
<keyword evidence="6 9" id="KW-1133">Transmembrane helix</keyword>
<keyword evidence="5 9" id="KW-0653">Protein transport</keyword>
<evidence type="ECO:0000256" key="7">
    <source>
        <dbReference type="ARBA" id="ARBA00023010"/>
    </source>
</evidence>
<evidence type="ECO:0000256" key="8">
    <source>
        <dbReference type="ARBA" id="ARBA00023136"/>
    </source>
</evidence>
<comment type="caution">
    <text evidence="9">Lacks conserved residue(s) required for the propagation of feature annotation.</text>
</comment>
<keyword evidence="4 9" id="KW-0812">Transmembrane</keyword>
<dbReference type="Proteomes" id="UP000034489">
    <property type="component" value="Unassembled WGS sequence"/>
</dbReference>
<evidence type="ECO:0000313" key="11">
    <source>
        <dbReference type="Proteomes" id="UP000034489"/>
    </source>
</evidence>
<keyword evidence="8 9" id="KW-0472">Membrane</keyword>
<evidence type="ECO:0000313" key="10">
    <source>
        <dbReference type="EMBL" id="KKR54893.1"/>
    </source>
</evidence>
<keyword evidence="7 9" id="KW-0811">Translocation</keyword>
<gene>
    <name evidence="10" type="ORF">UT92_C0011G0004</name>
</gene>
<proteinExistence type="inferred from homology"/>
<evidence type="ECO:0000256" key="6">
    <source>
        <dbReference type="ARBA" id="ARBA00022989"/>
    </source>
</evidence>
<evidence type="ECO:0000256" key="1">
    <source>
        <dbReference type="ARBA" id="ARBA00004141"/>
    </source>
</evidence>
<evidence type="ECO:0000256" key="4">
    <source>
        <dbReference type="ARBA" id="ARBA00022692"/>
    </source>
</evidence>
<feature type="transmembrane region" description="Helical" evidence="9">
    <location>
        <begin position="50"/>
        <end position="70"/>
    </location>
</feature>
<comment type="function">
    <text evidence="9">Involved in protein export. Participates in an early event of protein translocation.</text>
</comment>
<dbReference type="GO" id="GO:0005886">
    <property type="term" value="C:plasma membrane"/>
    <property type="evidence" value="ECO:0007669"/>
    <property type="project" value="UniProtKB-SubCell"/>
</dbReference>
<dbReference type="GO" id="GO:0015450">
    <property type="term" value="F:protein-transporting ATPase activity"/>
    <property type="evidence" value="ECO:0007669"/>
    <property type="project" value="UniProtKB-UniRule"/>
</dbReference>
<accession>A0A0G0RQV6</accession>
<dbReference type="NCBIfam" id="TIGR00810">
    <property type="entry name" value="secG"/>
    <property type="match status" value="1"/>
</dbReference>
<dbReference type="InterPro" id="IPR004692">
    <property type="entry name" value="SecG"/>
</dbReference>
<name>A0A0G0RQV6_9BACT</name>
<comment type="caution">
    <text evidence="10">The sequence shown here is derived from an EMBL/GenBank/DDBJ whole genome shotgun (WGS) entry which is preliminary data.</text>
</comment>
<evidence type="ECO:0000256" key="2">
    <source>
        <dbReference type="ARBA" id="ARBA00008445"/>
    </source>
</evidence>
<protein>
    <recommendedName>
        <fullName evidence="9">Protein-export membrane protein SecG</fullName>
    </recommendedName>
</protein>